<feature type="signal peptide" evidence="1">
    <location>
        <begin position="1"/>
        <end position="21"/>
    </location>
</feature>
<dbReference type="SUPFAM" id="SSF53807">
    <property type="entry name" value="Helical backbone' metal receptor"/>
    <property type="match status" value="1"/>
</dbReference>
<dbReference type="InterPro" id="IPR050902">
    <property type="entry name" value="ABC_Transporter_SBP"/>
</dbReference>
<gene>
    <name evidence="3" type="ordered locus">Mfla_1605</name>
</gene>
<evidence type="ECO:0000313" key="4">
    <source>
        <dbReference type="Proteomes" id="UP000002440"/>
    </source>
</evidence>
<dbReference type="EMBL" id="CP000284">
    <property type="protein sequence ID" value="ABE49873.1"/>
    <property type="molecule type" value="Genomic_DNA"/>
</dbReference>
<accession>Q1H0W4</accession>
<dbReference type="PROSITE" id="PS50983">
    <property type="entry name" value="FE_B12_PBP"/>
    <property type="match status" value="1"/>
</dbReference>
<keyword evidence="4" id="KW-1185">Reference proteome</keyword>
<organism evidence="3 4">
    <name type="scientific">Methylobacillus flagellatus (strain ATCC 51484 / DSM 6875 / VKM B-1610 / KT)</name>
    <dbReference type="NCBI Taxonomy" id="265072"/>
    <lineage>
        <taxon>Bacteria</taxon>
        <taxon>Pseudomonadati</taxon>
        <taxon>Pseudomonadota</taxon>
        <taxon>Betaproteobacteria</taxon>
        <taxon>Nitrosomonadales</taxon>
        <taxon>Methylophilaceae</taxon>
        <taxon>Methylobacillus</taxon>
    </lineage>
</organism>
<dbReference type="KEGG" id="mfa:Mfla_1605"/>
<dbReference type="PANTHER" id="PTHR30535:SF4">
    <property type="entry name" value="HEMIN-BINDING PERIPLASMIC PROTEIN HMUT"/>
    <property type="match status" value="1"/>
</dbReference>
<protein>
    <submittedName>
        <fullName evidence="3">Periplasmic binding protein</fullName>
    </submittedName>
</protein>
<reference evidence="3 4" key="1">
    <citation type="submission" date="2006-03" db="EMBL/GenBank/DDBJ databases">
        <title>Complete sequence of Methylobacillus flagellatus KT.</title>
        <authorList>
            <consortium name="US DOE Joint Genome Institute"/>
            <person name="Copeland A."/>
            <person name="Lucas S."/>
            <person name="Lapidus A."/>
            <person name="Barry K."/>
            <person name="Detter J.C."/>
            <person name="Glavina del Rio T."/>
            <person name="Hammon N."/>
            <person name="Israni S."/>
            <person name="Dalin E."/>
            <person name="Tice H."/>
            <person name="Pitluck S."/>
            <person name="Brettin T."/>
            <person name="Bruce D."/>
            <person name="Han C."/>
            <person name="Tapia R."/>
            <person name="Saunders E."/>
            <person name="Gilna P."/>
            <person name="Schmutz J."/>
            <person name="Larimer F."/>
            <person name="Land M."/>
            <person name="Kyrpides N."/>
            <person name="Anderson I."/>
            <person name="Richardson P."/>
        </authorList>
    </citation>
    <scope>NUCLEOTIDE SEQUENCE [LARGE SCALE GENOMIC DNA]</scope>
    <source>
        <strain evidence="4">KT / ATCC 51484 / DSM 6875</strain>
    </source>
</reference>
<dbReference type="OrthoDB" id="9797736at2"/>
<sequence>MKIRALLLATGLMFGSHIAVAAEKLLTIGGAVTEIVYALGKGNEVIANDITSGYPEAAASKPKIGYMRTLSAEGLMSTGATLIIAEAGAGPRNVIDQVRNAGVKVLQLQETDHTPQQVAANIRTIGDYLGASTTQQIAADFEKSWQEAKVKLAKLPGHPRVLFVMNNSGRGAHAAGDETAASAVIKLIHAENVMAGQFKSYKPLTAEALVAAAPEVIVTTNESLEASGGLPGFLKTPGINMTPAGKQKRIISMDTQYILGFGPRLPAAMVELGEAIRKQ</sequence>
<dbReference type="Gene3D" id="3.40.50.1980">
    <property type="entry name" value="Nitrogenase molybdenum iron protein domain"/>
    <property type="match status" value="2"/>
</dbReference>
<feature type="domain" description="Fe/B12 periplasmic-binding" evidence="2">
    <location>
        <begin position="24"/>
        <end position="279"/>
    </location>
</feature>
<dbReference type="Pfam" id="PF01497">
    <property type="entry name" value="Peripla_BP_2"/>
    <property type="match status" value="1"/>
</dbReference>
<dbReference type="HOGENOM" id="CLU_038034_6_0_4"/>
<dbReference type="InterPro" id="IPR002491">
    <property type="entry name" value="ABC_transptr_periplasmic_BD"/>
</dbReference>
<dbReference type="Proteomes" id="UP000002440">
    <property type="component" value="Chromosome"/>
</dbReference>
<dbReference type="PANTHER" id="PTHR30535">
    <property type="entry name" value="VITAMIN B12-BINDING PROTEIN"/>
    <property type="match status" value="1"/>
</dbReference>
<dbReference type="RefSeq" id="WP_011479827.1">
    <property type="nucleotide sequence ID" value="NC_007947.1"/>
</dbReference>
<keyword evidence="1" id="KW-0732">Signal</keyword>
<feature type="chain" id="PRO_5004189999" evidence="1">
    <location>
        <begin position="22"/>
        <end position="279"/>
    </location>
</feature>
<evidence type="ECO:0000259" key="2">
    <source>
        <dbReference type="PROSITE" id="PS50983"/>
    </source>
</evidence>
<dbReference type="AlphaFoldDB" id="Q1H0W4"/>
<dbReference type="eggNOG" id="COG4558">
    <property type="taxonomic scope" value="Bacteria"/>
</dbReference>
<evidence type="ECO:0000313" key="3">
    <source>
        <dbReference type="EMBL" id="ABE49873.1"/>
    </source>
</evidence>
<evidence type="ECO:0000256" key="1">
    <source>
        <dbReference type="SAM" id="SignalP"/>
    </source>
</evidence>
<proteinExistence type="predicted"/>
<name>Q1H0W4_METFK</name>
<dbReference type="STRING" id="265072.Mfla_1605"/>